<evidence type="ECO:0000313" key="11">
    <source>
        <dbReference type="EMBL" id="MBA9028265.1"/>
    </source>
</evidence>
<comment type="similarity">
    <text evidence="2">Belongs to the GerABKC lipoprotein family.</text>
</comment>
<dbReference type="InterPro" id="IPR008844">
    <property type="entry name" value="Spore_GerAC-like"/>
</dbReference>
<dbReference type="InterPro" id="IPR046953">
    <property type="entry name" value="Spore_GerAC-like_C"/>
</dbReference>
<evidence type="ECO:0000256" key="4">
    <source>
        <dbReference type="ARBA" id="ARBA00022729"/>
    </source>
</evidence>
<evidence type="ECO:0000256" key="2">
    <source>
        <dbReference type="ARBA" id="ARBA00007886"/>
    </source>
</evidence>
<evidence type="ECO:0000313" key="12">
    <source>
        <dbReference type="Proteomes" id="UP000626697"/>
    </source>
</evidence>
<keyword evidence="4 8" id="KW-0732">Signal</keyword>
<feature type="signal peptide" evidence="8">
    <location>
        <begin position="1"/>
        <end position="23"/>
    </location>
</feature>
<dbReference type="Pfam" id="PF25198">
    <property type="entry name" value="Spore_GerAC_N"/>
    <property type="match status" value="1"/>
</dbReference>
<keyword evidence="7" id="KW-0449">Lipoprotein</keyword>
<dbReference type="InterPro" id="IPR057336">
    <property type="entry name" value="GerAC_N"/>
</dbReference>
<feature type="domain" description="Spore germination GerAC-like C-terminal" evidence="9">
    <location>
        <begin position="231"/>
        <end position="396"/>
    </location>
</feature>
<name>A0ABR6CTH3_9BACI</name>
<evidence type="ECO:0000256" key="8">
    <source>
        <dbReference type="SAM" id="SignalP"/>
    </source>
</evidence>
<keyword evidence="5" id="KW-0472">Membrane</keyword>
<evidence type="ECO:0000256" key="7">
    <source>
        <dbReference type="ARBA" id="ARBA00023288"/>
    </source>
</evidence>
<dbReference type="RefSeq" id="WP_028390891.1">
    <property type="nucleotide sequence ID" value="NZ_JACJHX010000013.1"/>
</dbReference>
<feature type="domain" description="Spore germination protein N-terminal" evidence="10">
    <location>
        <begin position="24"/>
        <end position="204"/>
    </location>
</feature>
<dbReference type="EMBL" id="JACJHX010000013">
    <property type="protein sequence ID" value="MBA9028265.1"/>
    <property type="molecule type" value="Genomic_DNA"/>
</dbReference>
<dbReference type="InterPro" id="IPR038501">
    <property type="entry name" value="Spore_GerAC_C_sf"/>
</dbReference>
<keyword evidence="3" id="KW-0309">Germination</keyword>
<evidence type="ECO:0000256" key="6">
    <source>
        <dbReference type="ARBA" id="ARBA00023139"/>
    </source>
</evidence>
<sequence>MKCKTFFLSLMISSILFITGCWSQKELNDLAIVSAFAIDKNESEKNKGRYEVTLQVINPGNVAGSLQGGGGQTPPISTYTSTANTILIASRELSKKVSRKRYYAHTNLVVISEKLAREEGITRVLDAIERSPEFRTTAQIVIAHNAKAADIVKILTPIDKISSNDVIKTIKFTEDIWGEVVKVNLQDVIRALVTPGKEPVITGFRILGSKDKGSKLENIQDTKPSGNIDANGIAIFKEGKLIGWFHNKTSRGVSWILNKIKTTAVAVDWEEEKEAIVYNVIRQKTKVKADMEKGSPVISIHTEVEGDIGEVNTSIKLSDRDTLFKIEKSFEKEIKEEIKQAVKQAKKNQSDIFGFGEKVYRANPTEWKNLEQDWNEVHFPKAKIRVSVEAFVRRTGLTKESYISDLENK</sequence>
<dbReference type="NCBIfam" id="TIGR02887">
    <property type="entry name" value="spore_ger_x_C"/>
    <property type="match status" value="1"/>
</dbReference>
<evidence type="ECO:0000256" key="3">
    <source>
        <dbReference type="ARBA" id="ARBA00022544"/>
    </source>
</evidence>
<evidence type="ECO:0000259" key="10">
    <source>
        <dbReference type="Pfam" id="PF25198"/>
    </source>
</evidence>
<dbReference type="PROSITE" id="PS51257">
    <property type="entry name" value="PROKAR_LIPOPROTEIN"/>
    <property type="match status" value="1"/>
</dbReference>
<evidence type="ECO:0000256" key="1">
    <source>
        <dbReference type="ARBA" id="ARBA00004635"/>
    </source>
</evidence>
<organism evidence="11 12">
    <name type="scientific">Peribacillus huizhouensis</name>
    <dbReference type="NCBI Taxonomy" id="1501239"/>
    <lineage>
        <taxon>Bacteria</taxon>
        <taxon>Bacillati</taxon>
        <taxon>Bacillota</taxon>
        <taxon>Bacilli</taxon>
        <taxon>Bacillales</taxon>
        <taxon>Bacillaceae</taxon>
        <taxon>Peribacillus</taxon>
    </lineage>
</organism>
<dbReference type="PANTHER" id="PTHR35789:SF1">
    <property type="entry name" value="SPORE GERMINATION PROTEIN B3"/>
    <property type="match status" value="1"/>
</dbReference>
<evidence type="ECO:0000256" key="5">
    <source>
        <dbReference type="ARBA" id="ARBA00023136"/>
    </source>
</evidence>
<accession>A0ABR6CTH3</accession>
<reference evidence="11 12" key="1">
    <citation type="submission" date="2020-08" db="EMBL/GenBank/DDBJ databases">
        <title>Genomic Encyclopedia of Type Strains, Phase IV (KMG-IV): sequencing the most valuable type-strain genomes for metagenomic binning, comparative biology and taxonomic classification.</title>
        <authorList>
            <person name="Goeker M."/>
        </authorList>
    </citation>
    <scope>NUCLEOTIDE SEQUENCE [LARGE SCALE GENOMIC DNA]</scope>
    <source>
        <strain evidence="11 12">DSM 105481</strain>
    </source>
</reference>
<proteinExistence type="inferred from homology"/>
<comment type="subcellular location">
    <subcellularLocation>
        <location evidence="1">Membrane</location>
        <topology evidence="1">Lipid-anchor</topology>
    </subcellularLocation>
</comment>
<comment type="caution">
    <text evidence="11">The sequence shown here is derived from an EMBL/GenBank/DDBJ whole genome shotgun (WGS) entry which is preliminary data.</text>
</comment>
<evidence type="ECO:0000259" key="9">
    <source>
        <dbReference type="Pfam" id="PF05504"/>
    </source>
</evidence>
<protein>
    <submittedName>
        <fullName evidence="11">Spore germination protein KC</fullName>
    </submittedName>
</protein>
<gene>
    <name evidence="11" type="ORF">HNP81_003585</name>
</gene>
<dbReference type="PANTHER" id="PTHR35789">
    <property type="entry name" value="SPORE GERMINATION PROTEIN B3"/>
    <property type="match status" value="1"/>
</dbReference>
<dbReference type="Gene3D" id="3.30.300.210">
    <property type="entry name" value="Nutrient germinant receptor protein C, domain 3"/>
    <property type="match status" value="1"/>
</dbReference>
<feature type="chain" id="PRO_5046074155" evidence="8">
    <location>
        <begin position="24"/>
        <end position="409"/>
    </location>
</feature>
<keyword evidence="12" id="KW-1185">Reference proteome</keyword>
<dbReference type="Pfam" id="PF05504">
    <property type="entry name" value="Spore_GerAC"/>
    <property type="match status" value="1"/>
</dbReference>
<keyword evidence="6" id="KW-0564">Palmitate</keyword>
<dbReference type="Proteomes" id="UP000626697">
    <property type="component" value="Unassembled WGS sequence"/>
</dbReference>